<dbReference type="Pfam" id="PF22725">
    <property type="entry name" value="GFO_IDH_MocA_C3"/>
    <property type="match status" value="1"/>
</dbReference>
<dbReference type="InterPro" id="IPR055170">
    <property type="entry name" value="GFO_IDH_MocA-like_dom"/>
</dbReference>
<evidence type="ECO:0000313" key="4">
    <source>
        <dbReference type="EMBL" id="SHH09166.1"/>
    </source>
</evidence>
<dbReference type="Proteomes" id="UP000184074">
    <property type="component" value="Unassembled WGS sequence"/>
</dbReference>
<evidence type="ECO:0000256" key="1">
    <source>
        <dbReference type="ARBA" id="ARBA00023002"/>
    </source>
</evidence>
<evidence type="ECO:0000259" key="3">
    <source>
        <dbReference type="Pfam" id="PF22725"/>
    </source>
</evidence>
<organism evidence="4 5">
    <name type="scientific">Cognatiyoonia sediminum</name>
    <dbReference type="NCBI Taxonomy" id="1508389"/>
    <lineage>
        <taxon>Bacteria</taxon>
        <taxon>Pseudomonadati</taxon>
        <taxon>Pseudomonadota</taxon>
        <taxon>Alphaproteobacteria</taxon>
        <taxon>Rhodobacterales</taxon>
        <taxon>Paracoccaceae</taxon>
        <taxon>Cognatiyoonia</taxon>
    </lineage>
</organism>
<sequence>MTIRLLILGTGGMANAHVEAYAQMPDVTVVAGVDTDPKRLEEFMAKHSIPNGFASLQEALDWGEFDAVSNVTPDAVHHPTTLPLLAAGKHVLCEKPLAANETDAKEMAAAAKEAGVINMVNLTYRNVPAVMHAATMVANGDIGEVRHFEASYLQSWLTQPLWGDWRSESQWLWRLSQKHGSLGVLGDVGVHILDFATMVAGANPTDVSCRLTTFHKAEGDQIGEYPLDANDSFNMHLALTNGAAGVVHASRFASGHINDLRLRIFGTKGGLDVRFEGETSKLYACLEPDLQSANWQEVDTPEVKTNYRRFIEAIRSGVPGLPDFDRGAVLQTALDAAVASDEDGGKNTPVAI</sequence>
<feature type="domain" description="GFO/IDH/MocA-like oxidoreductase" evidence="3">
    <location>
        <begin position="132"/>
        <end position="271"/>
    </location>
</feature>
<dbReference type="GO" id="GO:0000166">
    <property type="term" value="F:nucleotide binding"/>
    <property type="evidence" value="ECO:0007669"/>
    <property type="project" value="InterPro"/>
</dbReference>
<dbReference type="Gene3D" id="3.40.50.720">
    <property type="entry name" value="NAD(P)-binding Rossmann-like Domain"/>
    <property type="match status" value="1"/>
</dbReference>
<proteinExistence type="predicted"/>
<dbReference type="InterPro" id="IPR000683">
    <property type="entry name" value="Gfo/Idh/MocA-like_OxRdtase_N"/>
</dbReference>
<dbReference type="Pfam" id="PF01408">
    <property type="entry name" value="GFO_IDH_MocA"/>
    <property type="match status" value="1"/>
</dbReference>
<gene>
    <name evidence="4" type="ORF">SAMN05444003_2051</name>
</gene>
<dbReference type="AlphaFoldDB" id="A0A1M5Q5G8"/>
<dbReference type="SUPFAM" id="SSF55347">
    <property type="entry name" value="Glyceraldehyde-3-phosphate dehydrogenase-like, C-terminal domain"/>
    <property type="match status" value="1"/>
</dbReference>
<dbReference type="RefSeq" id="WP_242649042.1">
    <property type="nucleotide sequence ID" value="NZ_FQXB01000002.1"/>
</dbReference>
<dbReference type="Gene3D" id="3.30.360.10">
    <property type="entry name" value="Dihydrodipicolinate Reductase, domain 2"/>
    <property type="match status" value="1"/>
</dbReference>
<dbReference type="STRING" id="1508389.SAMN05444003_2051"/>
<evidence type="ECO:0000259" key="2">
    <source>
        <dbReference type="Pfam" id="PF01408"/>
    </source>
</evidence>
<protein>
    <submittedName>
        <fullName evidence="4">Predicted dehydrogenase</fullName>
    </submittedName>
</protein>
<reference evidence="4 5" key="1">
    <citation type="submission" date="2016-11" db="EMBL/GenBank/DDBJ databases">
        <authorList>
            <person name="Jaros S."/>
            <person name="Januszkiewicz K."/>
            <person name="Wedrychowicz H."/>
        </authorList>
    </citation>
    <scope>NUCLEOTIDE SEQUENCE [LARGE SCALE GENOMIC DNA]</scope>
    <source>
        <strain evidence="4 5">DSM 28715</strain>
    </source>
</reference>
<name>A0A1M5Q5G8_9RHOB</name>
<keyword evidence="5" id="KW-1185">Reference proteome</keyword>
<feature type="domain" description="Gfo/Idh/MocA-like oxidoreductase N-terminal" evidence="2">
    <location>
        <begin position="3"/>
        <end position="121"/>
    </location>
</feature>
<dbReference type="PANTHER" id="PTHR43818">
    <property type="entry name" value="BCDNA.GH03377"/>
    <property type="match status" value="1"/>
</dbReference>
<dbReference type="InterPro" id="IPR036291">
    <property type="entry name" value="NAD(P)-bd_dom_sf"/>
</dbReference>
<accession>A0A1M5Q5G8</accession>
<dbReference type="PANTHER" id="PTHR43818:SF11">
    <property type="entry name" value="BCDNA.GH03377"/>
    <property type="match status" value="1"/>
</dbReference>
<keyword evidence="1" id="KW-0560">Oxidoreductase</keyword>
<dbReference type="GO" id="GO:0016491">
    <property type="term" value="F:oxidoreductase activity"/>
    <property type="evidence" value="ECO:0007669"/>
    <property type="project" value="UniProtKB-KW"/>
</dbReference>
<dbReference type="InterPro" id="IPR050463">
    <property type="entry name" value="Gfo/Idh/MocA_oxidrdct_glycsds"/>
</dbReference>
<evidence type="ECO:0000313" key="5">
    <source>
        <dbReference type="Proteomes" id="UP000184074"/>
    </source>
</evidence>
<dbReference type="SUPFAM" id="SSF51735">
    <property type="entry name" value="NAD(P)-binding Rossmann-fold domains"/>
    <property type="match status" value="1"/>
</dbReference>
<dbReference type="EMBL" id="FQXB01000002">
    <property type="protein sequence ID" value="SHH09166.1"/>
    <property type="molecule type" value="Genomic_DNA"/>
</dbReference>